<feature type="region of interest" description="Disordered" evidence="11">
    <location>
        <begin position="399"/>
        <end position="430"/>
    </location>
</feature>
<dbReference type="GO" id="GO:0012505">
    <property type="term" value="C:endomembrane system"/>
    <property type="evidence" value="ECO:0007669"/>
    <property type="project" value="UniProtKB-SubCell"/>
</dbReference>
<dbReference type="EC" id="3.2.1.101" evidence="4 10"/>
<dbReference type="FunFam" id="1.50.10.20:FF:000006">
    <property type="entry name" value="Mannan endo-1,6-alpha-mannosidase"/>
    <property type="match status" value="1"/>
</dbReference>
<keyword evidence="15" id="KW-1185">Reference proteome</keyword>
<evidence type="ECO:0000256" key="8">
    <source>
        <dbReference type="ARBA" id="ARBA00023180"/>
    </source>
</evidence>
<evidence type="ECO:0000256" key="9">
    <source>
        <dbReference type="ARBA" id="ARBA00023295"/>
    </source>
</evidence>
<keyword evidence="7 12" id="KW-0472">Membrane</keyword>
<reference evidence="14 15" key="1">
    <citation type="journal article" date="2018" name="Nat. Ecol. Evol.">
        <title>Pezizomycetes genomes reveal the molecular basis of ectomycorrhizal truffle lifestyle.</title>
        <authorList>
            <person name="Murat C."/>
            <person name="Payen T."/>
            <person name="Noel B."/>
            <person name="Kuo A."/>
            <person name="Morin E."/>
            <person name="Chen J."/>
            <person name="Kohler A."/>
            <person name="Krizsan K."/>
            <person name="Balestrini R."/>
            <person name="Da Silva C."/>
            <person name="Montanini B."/>
            <person name="Hainaut M."/>
            <person name="Levati E."/>
            <person name="Barry K.W."/>
            <person name="Belfiori B."/>
            <person name="Cichocki N."/>
            <person name="Clum A."/>
            <person name="Dockter R.B."/>
            <person name="Fauchery L."/>
            <person name="Guy J."/>
            <person name="Iotti M."/>
            <person name="Le Tacon F."/>
            <person name="Lindquist E.A."/>
            <person name="Lipzen A."/>
            <person name="Malagnac F."/>
            <person name="Mello A."/>
            <person name="Molinier V."/>
            <person name="Miyauchi S."/>
            <person name="Poulain J."/>
            <person name="Riccioni C."/>
            <person name="Rubini A."/>
            <person name="Sitrit Y."/>
            <person name="Splivallo R."/>
            <person name="Traeger S."/>
            <person name="Wang M."/>
            <person name="Zifcakova L."/>
            <person name="Wipf D."/>
            <person name="Zambonelli A."/>
            <person name="Paolocci F."/>
            <person name="Nowrousian M."/>
            <person name="Ottonello S."/>
            <person name="Baldrian P."/>
            <person name="Spatafora J.W."/>
            <person name="Henrissat B."/>
            <person name="Nagy L.G."/>
            <person name="Aury J.M."/>
            <person name="Wincker P."/>
            <person name="Grigoriev I.V."/>
            <person name="Bonfante P."/>
            <person name="Martin F.M."/>
        </authorList>
    </citation>
    <scope>NUCLEOTIDE SEQUENCE [LARGE SCALE GENOMIC DNA]</scope>
    <source>
        <strain evidence="14 15">RN42</strain>
    </source>
</reference>
<evidence type="ECO:0000256" key="7">
    <source>
        <dbReference type="ARBA" id="ARBA00023136"/>
    </source>
</evidence>
<accession>A0A3N4IIU0</accession>
<dbReference type="Pfam" id="PF03663">
    <property type="entry name" value="Glyco_hydro_76"/>
    <property type="match status" value="1"/>
</dbReference>
<dbReference type="PANTHER" id="PTHR12145">
    <property type="entry name" value="MANNAN ENDO-1,6-ALPHA-MANNOSIDASE DCW1"/>
    <property type="match status" value="1"/>
</dbReference>
<dbReference type="OrthoDB" id="4187847at2759"/>
<keyword evidence="6 10" id="KW-0378">Hydrolase</keyword>
<evidence type="ECO:0000256" key="10">
    <source>
        <dbReference type="PIRNR" id="PIRNR016302"/>
    </source>
</evidence>
<evidence type="ECO:0000256" key="11">
    <source>
        <dbReference type="SAM" id="MobiDB-lite"/>
    </source>
</evidence>
<evidence type="ECO:0000256" key="5">
    <source>
        <dbReference type="ARBA" id="ARBA00022729"/>
    </source>
</evidence>
<comment type="subcellular location">
    <subcellularLocation>
        <location evidence="2">Endomembrane system</location>
    </subcellularLocation>
</comment>
<proteinExistence type="inferred from homology"/>
<evidence type="ECO:0000256" key="13">
    <source>
        <dbReference type="SAM" id="SignalP"/>
    </source>
</evidence>
<keyword evidence="9 10" id="KW-0326">Glycosidase</keyword>
<evidence type="ECO:0000256" key="2">
    <source>
        <dbReference type="ARBA" id="ARBA00004308"/>
    </source>
</evidence>
<evidence type="ECO:0000256" key="6">
    <source>
        <dbReference type="ARBA" id="ARBA00022801"/>
    </source>
</evidence>
<keyword evidence="8" id="KW-0325">Glycoprotein</keyword>
<dbReference type="Gene3D" id="1.50.10.20">
    <property type="match status" value="1"/>
</dbReference>
<dbReference type="GO" id="GO:0009272">
    <property type="term" value="P:fungal-type cell wall biogenesis"/>
    <property type="evidence" value="ECO:0007669"/>
    <property type="project" value="TreeGrafter"/>
</dbReference>
<dbReference type="EMBL" id="ML119651">
    <property type="protein sequence ID" value="RPA86063.1"/>
    <property type="molecule type" value="Genomic_DNA"/>
</dbReference>
<dbReference type="GO" id="GO:0016052">
    <property type="term" value="P:carbohydrate catabolic process"/>
    <property type="evidence" value="ECO:0007669"/>
    <property type="project" value="InterPro"/>
</dbReference>
<dbReference type="PIRSF" id="PIRSF016302">
    <property type="entry name" value="Man_a_manosd"/>
    <property type="match status" value="1"/>
</dbReference>
<evidence type="ECO:0000256" key="4">
    <source>
        <dbReference type="ARBA" id="ARBA00012350"/>
    </source>
</evidence>
<feature type="signal peptide" evidence="13">
    <location>
        <begin position="1"/>
        <end position="22"/>
    </location>
</feature>
<evidence type="ECO:0000256" key="3">
    <source>
        <dbReference type="ARBA" id="ARBA00009699"/>
    </source>
</evidence>
<sequence>MRISSLFSSVASALLLVSSVNAIELDVNSPDSIKKAAKIAAKGVFKEYPGDKPGGIPGLWGDPYYWWESGAAFGAMVDYWYYTGDTTYNKITTEAMLHQVGPNFNYMPPNQSKSLGNDDQGFWALTVMSAAEKVYPDPPDDHPGWLALAQSVFNSQTVRWDPDTCGGGLRWQIFTFNNGYDYKNTISNGVFFQLGARLARFTGNDTYAQWAEKTYDWTRAIGLESADYKLFDGADSLKNCTKINHIQWSYNAGMILAGSAYMYNYTDGKVPKWKESIDGIMDQMKIFFKNANDGTPNVMYETACEPNGKCNIDQRSFKAYLSRFIALTIKMAPYTRERLLPLLQNSAKGAAKSCTGLEEGTVCGLKWTESAFDGWWGLGEAMSALEVIQGTLIDEVLPPATAKDRGSSKGDPSLGMGGDRGFRDPTVSPTTTGDRVGAGFLTTLVLVAIVGGAYWMVA</sequence>
<evidence type="ECO:0000313" key="15">
    <source>
        <dbReference type="Proteomes" id="UP000275078"/>
    </source>
</evidence>
<keyword evidence="12" id="KW-0812">Transmembrane</keyword>
<gene>
    <name evidence="14" type="ORF">BJ508DRAFT_159343</name>
</gene>
<keyword evidence="5 13" id="KW-0732">Signal</keyword>
<name>A0A3N4IIU0_ASCIM</name>
<dbReference type="InterPro" id="IPR008928">
    <property type="entry name" value="6-hairpin_glycosidase_sf"/>
</dbReference>
<dbReference type="InterPro" id="IPR014480">
    <property type="entry name" value="Mannan-1_6-alpha_mannosidase"/>
</dbReference>
<comment type="catalytic activity">
    <reaction evidence="1 10">
        <text>Random hydrolysis of (1-&gt;6)-alpha-D-mannosidic linkages in unbranched (1-&gt;6)-mannans.</text>
        <dbReference type="EC" id="3.2.1.101"/>
    </reaction>
</comment>
<dbReference type="GO" id="GO:0008496">
    <property type="term" value="F:mannan endo-1,6-alpha-mannosidase activity"/>
    <property type="evidence" value="ECO:0007669"/>
    <property type="project" value="UniProtKB-UniRule"/>
</dbReference>
<dbReference type="STRING" id="1160509.A0A3N4IIU0"/>
<evidence type="ECO:0000256" key="1">
    <source>
        <dbReference type="ARBA" id="ARBA00001452"/>
    </source>
</evidence>
<organism evidence="14 15">
    <name type="scientific">Ascobolus immersus RN42</name>
    <dbReference type="NCBI Taxonomy" id="1160509"/>
    <lineage>
        <taxon>Eukaryota</taxon>
        <taxon>Fungi</taxon>
        <taxon>Dikarya</taxon>
        <taxon>Ascomycota</taxon>
        <taxon>Pezizomycotina</taxon>
        <taxon>Pezizomycetes</taxon>
        <taxon>Pezizales</taxon>
        <taxon>Ascobolaceae</taxon>
        <taxon>Ascobolus</taxon>
    </lineage>
</organism>
<evidence type="ECO:0000256" key="12">
    <source>
        <dbReference type="SAM" id="Phobius"/>
    </source>
</evidence>
<comment type="similarity">
    <text evidence="3 10">Belongs to the glycosyl hydrolase 76 family.</text>
</comment>
<dbReference type="PANTHER" id="PTHR12145:SF36">
    <property type="entry name" value="MANNAN ENDO-1,6-ALPHA-MANNOSIDASE DCW1"/>
    <property type="match status" value="1"/>
</dbReference>
<evidence type="ECO:0000313" key="14">
    <source>
        <dbReference type="EMBL" id="RPA86063.1"/>
    </source>
</evidence>
<feature type="chain" id="PRO_5018284382" description="Mannan endo-1,6-alpha-mannosidase" evidence="13">
    <location>
        <begin position="23"/>
        <end position="458"/>
    </location>
</feature>
<dbReference type="AlphaFoldDB" id="A0A3N4IIU0"/>
<dbReference type="SUPFAM" id="SSF48208">
    <property type="entry name" value="Six-hairpin glycosidases"/>
    <property type="match status" value="1"/>
</dbReference>
<keyword evidence="12" id="KW-1133">Transmembrane helix</keyword>
<dbReference type="InterPro" id="IPR005198">
    <property type="entry name" value="Glyco_hydro_76"/>
</dbReference>
<dbReference type="Proteomes" id="UP000275078">
    <property type="component" value="Unassembled WGS sequence"/>
</dbReference>
<feature type="transmembrane region" description="Helical" evidence="12">
    <location>
        <begin position="436"/>
        <end position="457"/>
    </location>
</feature>
<protein>
    <recommendedName>
        <fullName evidence="4 10">Mannan endo-1,6-alpha-mannosidase</fullName>
        <ecNumber evidence="4 10">3.2.1.101</ecNumber>
    </recommendedName>
</protein>